<reference evidence="1 2" key="1">
    <citation type="submission" date="2017-12" db="EMBL/GenBank/DDBJ databases">
        <title>Comparative genomics of Botrytis spp.</title>
        <authorList>
            <person name="Valero-Jimenez C.A."/>
            <person name="Tapia P."/>
            <person name="Veloso J."/>
            <person name="Silva-Moreno E."/>
            <person name="Staats M."/>
            <person name="Valdes J.H."/>
            <person name="Van Kan J.A.L."/>
        </authorList>
    </citation>
    <scope>NUCLEOTIDE SEQUENCE [LARGE SCALE GENOMIC DNA]</scope>
    <source>
        <strain evidence="1 2">Bt9001</strain>
    </source>
</reference>
<sequence>MAKYSQSSPAFNTGIAGRRKLIRTSPSVSQVVDESSGREMLMSVLWSDNAEEYQVTARTLAIQIQAGRSKRGSPEPPDRYRIHDVVYAFIKLMVSRRTIVAE</sequence>
<organism evidence="1 2">
    <name type="scientific">Botrytis tulipae</name>
    <dbReference type="NCBI Taxonomy" id="87230"/>
    <lineage>
        <taxon>Eukaryota</taxon>
        <taxon>Fungi</taxon>
        <taxon>Dikarya</taxon>
        <taxon>Ascomycota</taxon>
        <taxon>Pezizomycotina</taxon>
        <taxon>Leotiomycetes</taxon>
        <taxon>Helotiales</taxon>
        <taxon>Sclerotiniaceae</taxon>
        <taxon>Botrytis</taxon>
    </lineage>
</organism>
<accession>A0A4Z1F057</accession>
<dbReference type="AlphaFoldDB" id="A0A4Z1F057"/>
<evidence type="ECO:0000313" key="2">
    <source>
        <dbReference type="Proteomes" id="UP000297777"/>
    </source>
</evidence>
<gene>
    <name evidence="1" type="ORF">BTUL_0028g00640</name>
</gene>
<protein>
    <submittedName>
        <fullName evidence="1">Uncharacterized protein</fullName>
    </submittedName>
</protein>
<proteinExistence type="predicted"/>
<comment type="caution">
    <text evidence="1">The sequence shown here is derived from an EMBL/GenBank/DDBJ whole genome shotgun (WGS) entry which is preliminary data.</text>
</comment>
<keyword evidence="2" id="KW-1185">Reference proteome</keyword>
<evidence type="ECO:0000313" key="1">
    <source>
        <dbReference type="EMBL" id="TGO16462.1"/>
    </source>
</evidence>
<name>A0A4Z1F057_9HELO</name>
<dbReference type="EMBL" id="PQXH01000028">
    <property type="protein sequence ID" value="TGO16462.1"/>
    <property type="molecule type" value="Genomic_DNA"/>
</dbReference>
<dbReference type="Proteomes" id="UP000297777">
    <property type="component" value="Unassembled WGS sequence"/>
</dbReference>